<sequence length="78" mass="8602">MNQFRTPGDEMTTESTAMPEQRTVSLPYAGRVLGIGKSTAYELAARGEFPVRVLQLGRKKLVSRAELDSYLDGEPKNA</sequence>
<feature type="compositionally biased region" description="Polar residues" evidence="1">
    <location>
        <begin position="13"/>
        <end position="22"/>
    </location>
</feature>
<reference evidence="3 4" key="1">
    <citation type="submission" date="2024-09" db="EMBL/GenBank/DDBJ databases">
        <authorList>
            <person name="Sun Q."/>
            <person name="Mori K."/>
        </authorList>
    </citation>
    <scope>NUCLEOTIDE SEQUENCE [LARGE SCALE GENOMIC DNA]</scope>
    <source>
        <strain evidence="3 4">CCM 7609</strain>
    </source>
</reference>
<gene>
    <name evidence="3" type="ORF">ACFFX0_22910</name>
</gene>
<dbReference type="EMBL" id="JBHMFI010000001">
    <property type="protein sequence ID" value="MFB9073893.1"/>
    <property type="molecule type" value="Genomic_DNA"/>
</dbReference>
<feature type="domain" description="Helix-turn-helix" evidence="2">
    <location>
        <begin position="29"/>
        <end position="72"/>
    </location>
</feature>
<evidence type="ECO:0000256" key="1">
    <source>
        <dbReference type="SAM" id="MobiDB-lite"/>
    </source>
</evidence>
<protein>
    <submittedName>
        <fullName evidence="3">Helix-turn-helix transcriptional regulator</fullName>
    </submittedName>
</protein>
<dbReference type="Proteomes" id="UP001589575">
    <property type="component" value="Unassembled WGS sequence"/>
</dbReference>
<feature type="region of interest" description="Disordered" evidence="1">
    <location>
        <begin position="1"/>
        <end position="22"/>
    </location>
</feature>
<proteinExistence type="predicted"/>
<name>A0ABV5G4M0_9MICC</name>
<keyword evidence="4" id="KW-1185">Reference proteome</keyword>
<evidence type="ECO:0000313" key="4">
    <source>
        <dbReference type="Proteomes" id="UP001589575"/>
    </source>
</evidence>
<evidence type="ECO:0000313" key="3">
    <source>
        <dbReference type="EMBL" id="MFB9073893.1"/>
    </source>
</evidence>
<dbReference type="Pfam" id="PF12728">
    <property type="entry name" value="HTH_17"/>
    <property type="match status" value="1"/>
</dbReference>
<organism evidence="3 4">
    <name type="scientific">Citricoccus parietis</name>
    <dbReference type="NCBI Taxonomy" id="592307"/>
    <lineage>
        <taxon>Bacteria</taxon>
        <taxon>Bacillati</taxon>
        <taxon>Actinomycetota</taxon>
        <taxon>Actinomycetes</taxon>
        <taxon>Micrococcales</taxon>
        <taxon>Micrococcaceae</taxon>
        <taxon>Citricoccus</taxon>
    </lineage>
</organism>
<accession>A0ABV5G4M0</accession>
<evidence type="ECO:0000259" key="2">
    <source>
        <dbReference type="Pfam" id="PF12728"/>
    </source>
</evidence>
<dbReference type="InterPro" id="IPR041657">
    <property type="entry name" value="HTH_17"/>
</dbReference>
<comment type="caution">
    <text evidence="3">The sequence shown here is derived from an EMBL/GenBank/DDBJ whole genome shotgun (WGS) entry which is preliminary data.</text>
</comment>